<keyword evidence="9" id="KW-0614">Plasmid</keyword>
<dbReference type="PROSITE" id="PS00187">
    <property type="entry name" value="TPP_ENZYMES"/>
    <property type="match status" value="1"/>
</dbReference>
<dbReference type="CDD" id="cd07035">
    <property type="entry name" value="TPP_PYR_POX_like"/>
    <property type="match status" value="1"/>
</dbReference>
<feature type="domain" description="Thiamine pyrophosphate enzyme TPP-binding" evidence="7">
    <location>
        <begin position="409"/>
        <end position="552"/>
    </location>
</feature>
<sequence length="569" mass="60765">MTRTGHYAVLDQLLADGVTKIFGNPGTVEQGLLDALGDRPALNYVLTLQESIAVYAADAYARSTGGLAVAQIHSSPGLGNAIGAMYQAMRGQSPILVLGGDAGIRYQAMDAQMAADLVSMARPVTKWATMVTHPGSLLRILRRAIKVALTPPMGPVYVCLPQDILDEIVTETVRPTQVPDTRVAPLASQIALAADMLVAAERPTIYIGDGVARSRAQEQLTRVAELLGAYVWGVDGGDLNMSWRHPLWRGQTGHMFGSHSLPIVQSGDCNLVVGTYMLPEVFPELGDIYAEGAKTIHIDLDANAIGKNHQVDLGLLGDPATALAALADALAERMTPTRAALSQQRMKQGQVRSTQDNESARANATLGDRTIPGGLHFGHFAQELVRLAPQDTIIFDEALTNSPALTAFVQPDVPGQYFQTRGGSLGTALAGGIGLQASAPHKTVFAISGDGGGMYVLQSLWSAARHNMPIKFVICNNRSYRLLQANISQYWAERGITDRPFPISFDLSKPALDFAHIARGFGVQSAQVETGDQIIPAIERALAHPGPFVIDVLLESNVHPELIGVKCGQ</sequence>
<dbReference type="InterPro" id="IPR029035">
    <property type="entry name" value="DHS-like_NAD/FAD-binding_dom"/>
</dbReference>
<dbReference type="KEGG" id="geh:HYN69_19055"/>
<dbReference type="InterPro" id="IPR029061">
    <property type="entry name" value="THDP-binding"/>
</dbReference>
<comment type="similarity">
    <text evidence="2 5">Belongs to the TPP enzyme family.</text>
</comment>
<dbReference type="OrthoDB" id="7534569at2"/>
<evidence type="ECO:0000259" key="7">
    <source>
        <dbReference type="Pfam" id="PF02775"/>
    </source>
</evidence>
<dbReference type="InterPro" id="IPR011766">
    <property type="entry name" value="TPP_enzyme_TPP-bd"/>
</dbReference>
<evidence type="ECO:0000259" key="6">
    <source>
        <dbReference type="Pfam" id="PF00205"/>
    </source>
</evidence>
<dbReference type="InterPro" id="IPR045229">
    <property type="entry name" value="TPP_enz"/>
</dbReference>
<geneLocation type="plasmid" evidence="9">
    <name>unnamed1</name>
</geneLocation>
<evidence type="ECO:0000256" key="4">
    <source>
        <dbReference type="ARBA" id="ARBA00023052"/>
    </source>
</evidence>
<evidence type="ECO:0000256" key="2">
    <source>
        <dbReference type="ARBA" id="ARBA00007812"/>
    </source>
</evidence>
<dbReference type="PANTHER" id="PTHR18968">
    <property type="entry name" value="THIAMINE PYROPHOSPHATE ENZYMES"/>
    <property type="match status" value="1"/>
</dbReference>
<dbReference type="GO" id="GO:0050660">
    <property type="term" value="F:flavin adenine dinucleotide binding"/>
    <property type="evidence" value="ECO:0007669"/>
    <property type="project" value="TreeGrafter"/>
</dbReference>
<dbReference type="EMBL" id="CP028919">
    <property type="protein sequence ID" value="AWB50683.1"/>
    <property type="molecule type" value="Genomic_DNA"/>
</dbReference>
<dbReference type="SUPFAM" id="SSF52518">
    <property type="entry name" value="Thiamin diphosphate-binding fold (THDP-binding)"/>
    <property type="match status" value="2"/>
</dbReference>
<dbReference type="Gene3D" id="3.40.50.970">
    <property type="match status" value="2"/>
</dbReference>
<reference evidence="9 10" key="1">
    <citation type="submission" date="2018-04" db="EMBL/GenBank/DDBJ databases">
        <title>Genome sequencing of Gemmobacter.</title>
        <authorList>
            <person name="Yi H."/>
            <person name="Baek M.-G."/>
        </authorList>
    </citation>
    <scope>NUCLEOTIDE SEQUENCE [LARGE SCALE GENOMIC DNA]</scope>
    <source>
        <strain evidence="9 10">HYN0069</strain>
        <plasmid evidence="10">Plasmid unnamed1</plasmid>
    </source>
</reference>
<organism evidence="9 10">
    <name type="scientific">Paragemmobacter aquarius</name>
    <dbReference type="NCBI Taxonomy" id="2169400"/>
    <lineage>
        <taxon>Bacteria</taxon>
        <taxon>Pseudomonadati</taxon>
        <taxon>Pseudomonadota</taxon>
        <taxon>Alphaproteobacteria</taxon>
        <taxon>Rhodobacterales</taxon>
        <taxon>Paracoccaceae</taxon>
        <taxon>Paragemmobacter</taxon>
    </lineage>
</organism>
<dbReference type="RefSeq" id="WP_108437488.1">
    <property type="nucleotide sequence ID" value="NZ_CP028919.1"/>
</dbReference>
<feature type="domain" description="Thiamine pyrophosphate enzyme N-terminal TPP-binding" evidence="8">
    <location>
        <begin position="4"/>
        <end position="114"/>
    </location>
</feature>
<dbReference type="Pfam" id="PF00205">
    <property type="entry name" value="TPP_enzyme_M"/>
    <property type="match status" value="1"/>
</dbReference>
<dbReference type="GO" id="GO:0030976">
    <property type="term" value="F:thiamine pyrophosphate binding"/>
    <property type="evidence" value="ECO:0007669"/>
    <property type="project" value="InterPro"/>
</dbReference>
<keyword evidence="10" id="KW-1185">Reference proteome</keyword>
<dbReference type="GO" id="GO:0000287">
    <property type="term" value="F:magnesium ion binding"/>
    <property type="evidence" value="ECO:0007669"/>
    <property type="project" value="InterPro"/>
</dbReference>
<evidence type="ECO:0000313" key="9">
    <source>
        <dbReference type="EMBL" id="AWB50683.1"/>
    </source>
</evidence>
<dbReference type="GO" id="GO:0009099">
    <property type="term" value="P:L-valine biosynthetic process"/>
    <property type="evidence" value="ECO:0007669"/>
    <property type="project" value="TreeGrafter"/>
</dbReference>
<dbReference type="GO" id="GO:0009097">
    <property type="term" value="P:isoleucine biosynthetic process"/>
    <property type="evidence" value="ECO:0007669"/>
    <property type="project" value="TreeGrafter"/>
</dbReference>
<dbReference type="GO" id="GO:0003984">
    <property type="term" value="F:acetolactate synthase activity"/>
    <property type="evidence" value="ECO:0007669"/>
    <property type="project" value="TreeGrafter"/>
</dbReference>
<keyword evidence="4 5" id="KW-0786">Thiamine pyrophosphate</keyword>
<gene>
    <name evidence="9" type="ORF">HYN69_19055</name>
</gene>
<dbReference type="Pfam" id="PF02776">
    <property type="entry name" value="TPP_enzyme_N"/>
    <property type="match status" value="1"/>
</dbReference>
<protein>
    <submittedName>
        <fullName evidence="9">Thiamine pyrophosphate-binding protein</fullName>
    </submittedName>
</protein>
<name>A0A2S0USA8_9RHOB</name>
<dbReference type="GO" id="GO:0005948">
    <property type="term" value="C:acetolactate synthase complex"/>
    <property type="evidence" value="ECO:0007669"/>
    <property type="project" value="TreeGrafter"/>
</dbReference>
<evidence type="ECO:0000259" key="8">
    <source>
        <dbReference type="Pfam" id="PF02776"/>
    </source>
</evidence>
<evidence type="ECO:0000256" key="5">
    <source>
        <dbReference type="RuleBase" id="RU362132"/>
    </source>
</evidence>
<evidence type="ECO:0000313" key="10">
    <source>
        <dbReference type="Proteomes" id="UP000244496"/>
    </source>
</evidence>
<dbReference type="InterPro" id="IPR012001">
    <property type="entry name" value="Thiamin_PyroP_enz_TPP-bd_dom"/>
</dbReference>
<evidence type="ECO:0000256" key="3">
    <source>
        <dbReference type="ARBA" id="ARBA00022679"/>
    </source>
</evidence>
<dbReference type="CDD" id="cd02002">
    <property type="entry name" value="TPP_BFDC"/>
    <property type="match status" value="1"/>
</dbReference>
<dbReference type="InterPro" id="IPR000399">
    <property type="entry name" value="TPP-bd_CS"/>
</dbReference>
<dbReference type="InterPro" id="IPR012000">
    <property type="entry name" value="Thiamin_PyroP_enz_cen_dom"/>
</dbReference>
<dbReference type="Pfam" id="PF02775">
    <property type="entry name" value="TPP_enzyme_C"/>
    <property type="match status" value="1"/>
</dbReference>
<dbReference type="SUPFAM" id="SSF52467">
    <property type="entry name" value="DHS-like NAD/FAD-binding domain"/>
    <property type="match status" value="1"/>
</dbReference>
<accession>A0A2S0USA8</accession>
<evidence type="ECO:0000256" key="1">
    <source>
        <dbReference type="ARBA" id="ARBA00001964"/>
    </source>
</evidence>
<feature type="domain" description="Thiamine pyrophosphate enzyme central" evidence="6">
    <location>
        <begin position="191"/>
        <end position="326"/>
    </location>
</feature>
<proteinExistence type="inferred from homology"/>
<dbReference type="AlphaFoldDB" id="A0A2S0USA8"/>
<dbReference type="Proteomes" id="UP000244496">
    <property type="component" value="Plasmid unnamed1"/>
</dbReference>
<dbReference type="Gene3D" id="3.40.50.1220">
    <property type="entry name" value="TPP-binding domain"/>
    <property type="match status" value="1"/>
</dbReference>
<comment type="cofactor">
    <cofactor evidence="1">
        <name>thiamine diphosphate</name>
        <dbReference type="ChEBI" id="CHEBI:58937"/>
    </cofactor>
</comment>
<dbReference type="PANTHER" id="PTHR18968:SF13">
    <property type="entry name" value="ACETOLACTATE SYNTHASE CATALYTIC SUBUNIT, MITOCHONDRIAL"/>
    <property type="match status" value="1"/>
</dbReference>
<keyword evidence="3" id="KW-0808">Transferase</keyword>